<evidence type="ECO:0000256" key="3">
    <source>
        <dbReference type="ARBA" id="ARBA00022989"/>
    </source>
</evidence>
<protein>
    <submittedName>
        <fullName evidence="7">Major facilitator superfamily (MFS) profile domain-containing protein</fullName>
    </submittedName>
</protein>
<keyword evidence="2 5" id="KW-0812">Transmembrane</keyword>
<reference evidence="7 8" key="1">
    <citation type="journal article" date="1998" name="Science">
        <title>Genome sequence of the nematode C. elegans: a platform for investigating biology.</title>
        <authorList>
            <consortium name="The C. elegans sequencing consortium"/>
            <person name="Sulson J.E."/>
            <person name="Waterston R."/>
        </authorList>
    </citation>
    <scope>NUCLEOTIDE SEQUENCE [LARGE SCALE GENOMIC DNA]</scope>
    <source>
        <strain evidence="7 8">Bristol N2</strain>
    </source>
</reference>
<name>Q9N309_CAEEL</name>
<dbReference type="InParanoid" id="Q9N309"/>
<keyword evidence="4 5" id="KW-0472">Membrane</keyword>
<feature type="transmembrane region" description="Helical" evidence="5">
    <location>
        <begin position="185"/>
        <end position="204"/>
    </location>
</feature>
<dbReference type="AGR" id="WB:WBGene00022014"/>
<feature type="transmembrane region" description="Helical" evidence="5">
    <location>
        <begin position="446"/>
        <end position="470"/>
    </location>
</feature>
<dbReference type="eggNOG" id="KOG0569">
    <property type="taxonomic scope" value="Eukaryota"/>
</dbReference>
<dbReference type="AlphaFoldDB" id="Q9N309"/>
<dbReference type="Reactome" id="R-CEL-189200">
    <property type="pathway name" value="Cellular hexose transport"/>
</dbReference>
<dbReference type="PANTHER" id="PTHR23503">
    <property type="entry name" value="SOLUTE CARRIER FAMILY 2"/>
    <property type="match status" value="1"/>
</dbReference>
<dbReference type="Reactome" id="R-CEL-422356">
    <property type="pathway name" value="Regulation of insulin secretion"/>
</dbReference>
<gene>
    <name evidence="7" type="ORF">CELE_Y61A9LA.1</name>
    <name evidence="7 9" type="ORF">Y61A9LA.1</name>
</gene>
<dbReference type="EMBL" id="BX284605">
    <property type="protein sequence ID" value="CCD71764.1"/>
    <property type="molecule type" value="Genomic_DNA"/>
</dbReference>
<dbReference type="HOGENOM" id="CLU_001265_30_5_1"/>
<dbReference type="UCSC" id="Y61A9LA.1">
    <property type="organism name" value="c. elegans"/>
</dbReference>
<feature type="domain" description="Major facilitator superfamily (MFS) profile" evidence="6">
    <location>
        <begin position="42"/>
        <end position="503"/>
    </location>
</feature>
<dbReference type="RefSeq" id="NP_504243.2">
    <property type="nucleotide sequence ID" value="NM_071842.4"/>
</dbReference>
<dbReference type="OMA" id="DELWPYN"/>
<feature type="transmembrane region" description="Helical" evidence="5">
    <location>
        <begin position="413"/>
        <end position="434"/>
    </location>
</feature>
<evidence type="ECO:0000256" key="4">
    <source>
        <dbReference type="ARBA" id="ARBA00023136"/>
    </source>
</evidence>
<dbReference type="InterPro" id="IPR020846">
    <property type="entry name" value="MFS_dom"/>
</dbReference>
<dbReference type="SMR" id="Q9N309"/>
<dbReference type="InterPro" id="IPR036259">
    <property type="entry name" value="MFS_trans_sf"/>
</dbReference>
<dbReference type="GO" id="GO:0016020">
    <property type="term" value="C:membrane"/>
    <property type="evidence" value="ECO:0000318"/>
    <property type="project" value="GO_Central"/>
</dbReference>
<dbReference type="PaxDb" id="6239-Y61A9LA.1"/>
<dbReference type="Proteomes" id="UP000001940">
    <property type="component" value="Chromosome V"/>
</dbReference>
<feature type="transmembrane region" description="Helical" evidence="5">
    <location>
        <begin position="122"/>
        <end position="142"/>
    </location>
</feature>
<feature type="transmembrane region" description="Helical" evidence="5">
    <location>
        <begin position="385"/>
        <end position="407"/>
    </location>
</feature>
<dbReference type="SUPFAM" id="SSF103473">
    <property type="entry name" value="MFS general substrate transporter"/>
    <property type="match status" value="1"/>
</dbReference>
<dbReference type="WormBase" id="Y61A9LA.1a">
    <property type="protein sequence ID" value="CE29895"/>
    <property type="gene ID" value="WBGene00022014"/>
</dbReference>
<dbReference type="FunCoup" id="Q9N309">
    <property type="interactions" value="5"/>
</dbReference>
<dbReference type="Pfam" id="PF00083">
    <property type="entry name" value="Sugar_tr"/>
    <property type="match status" value="1"/>
</dbReference>
<evidence type="ECO:0000313" key="7">
    <source>
        <dbReference type="EMBL" id="CCD71764.1"/>
    </source>
</evidence>
<dbReference type="STRING" id="6239.Y61A9LA.1a.1"/>
<dbReference type="OrthoDB" id="8120565at2759"/>
<evidence type="ECO:0000313" key="9">
    <source>
        <dbReference type="WormBase" id="Y61A9LA.1a"/>
    </source>
</evidence>
<dbReference type="PROSITE" id="PS50850">
    <property type="entry name" value="MFS"/>
    <property type="match status" value="1"/>
</dbReference>
<feature type="transmembrane region" description="Helical" evidence="5">
    <location>
        <begin position="154"/>
        <end position="173"/>
    </location>
</feature>
<dbReference type="Gene3D" id="1.20.1250.20">
    <property type="entry name" value="MFS general substrate transporter like domains"/>
    <property type="match status" value="1"/>
</dbReference>
<dbReference type="PANTHER" id="PTHR23503:SF39">
    <property type="entry name" value="MAJOR FACILITATOR SUPERFAMILY (MFS) PROFILE DOMAIN-CONTAINING PROTEIN"/>
    <property type="match status" value="1"/>
</dbReference>
<keyword evidence="8" id="KW-1185">Reference proteome</keyword>
<dbReference type="ExpressionAtlas" id="Q9N309">
    <property type="expression patterns" value="baseline and differential"/>
</dbReference>
<dbReference type="GO" id="GO:0015749">
    <property type="term" value="P:monosaccharide transmembrane transport"/>
    <property type="evidence" value="ECO:0000318"/>
    <property type="project" value="GO_Central"/>
</dbReference>
<dbReference type="GO" id="GO:0015149">
    <property type="term" value="F:hexose transmembrane transporter activity"/>
    <property type="evidence" value="ECO:0000318"/>
    <property type="project" value="GO_Central"/>
</dbReference>
<sequence>MPSHSNGPRGSIASDDSQAPLIEADDAQRRRVMPSLSIHILSIALCLSSGFQQGYIASVLNQPYAQIEQFINSSWIERTGHPISDSTLHLLWSLLNVCFPIATIFGQFLAGWMCSQFGRKHTALIASFLYIPGALLCAAAKWCFPAFELLFVGRIIWSLANGVNTVNATVWIVECAPPQIRGRMAAMQEFFMALGSLLTQAVGVPFSTDELWPYNFLPNCAVVVVSMVMFSWVAESPQFIMEKYNDVDRARKALAQYHGVSEDDPSVESEIRICEQSIGKNKEKKKTAGGIESEHSGMEIMFMPWRAKDQTSRLIRYCAWVGVMVKIAYVFTGARSLRGYSTFILYTLSHFTYSQATWLSFATGLLRLPFTLVPVFLVDRLGRRPLIIVSMLVSFVSILVMIIAININGELKYATFIGLTVLLLVNTCGIGSVSRFYAAELVPRNLLLSSVSTLTMFEALTKIGVEFAFYPTANVIGAQSLLLFLIPTGVFTVMCYLMCPETSRMTVNEVLNNVAAKKKMDVVFPM</sequence>
<dbReference type="CTD" id="178849"/>
<dbReference type="PhylomeDB" id="Q9N309"/>
<dbReference type="GeneID" id="178849"/>
<evidence type="ECO:0000313" key="8">
    <source>
        <dbReference type="Proteomes" id="UP000001940"/>
    </source>
</evidence>
<comment type="subcellular location">
    <subcellularLocation>
        <location evidence="1">Membrane</location>
        <topology evidence="1">Multi-pass membrane protein</topology>
    </subcellularLocation>
</comment>
<evidence type="ECO:0000259" key="6">
    <source>
        <dbReference type="PROSITE" id="PS50850"/>
    </source>
</evidence>
<proteinExistence type="predicted"/>
<feature type="transmembrane region" description="Helical" evidence="5">
    <location>
        <begin position="357"/>
        <end position="378"/>
    </location>
</feature>
<feature type="transmembrane region" description="Helical" evidence="5">
    <location>
        <begin position="36"/>
        <end position="56"/>
    </location>
</feature>
<evidence type="ECO:0000256" key="1">
    <source>
        <dbReference type="ARBA" id="ARBA00004141"/>
    </source>
</evidence>
<evidence type="ECO:0000256" key="5">
    <source>
        <dbReference type="SAM" id="Phobius"/>
    </source>
</evidence>
<feature type="transmembrane region" description="Helical" evidence="5">
    <location>
        <begin position="90"/>
        <end position="110"/>
    </location>
</feature>
<feature type="transmembrane region" description="Helical" evidence="5">
    <location>
        <begin position="314"/>
        <end position="337"/>
    </location>
</feature>
<evidence type="ECO:0000256" key="2">
    <source>
        <dbReference type="ARBA" id="ARBA00022692"/>
    </source>
</evidence>
<organism evidence="7 8">
    <name type="scientific">Caenorhabditis elegans</name>
    <dbReference type="NCBI Taxonomy" id="6239"/>
    <lineage>
        <taxon>Eukaryota</taxon>
        <taxon>Metazoa</taxon>
        <taxon>Ecdysozoa</taxon>
        <taxon>Nematoda</taxon>
        <taxon>Chromadorea</taxon>
        <taxon>Rhabditida</taxon>
        <taxon>Rhabditina</taxon>
        <taxon>Rhabditomorpha</taxon>
        <taxon>Rhabditoidea</taxon>
        <taxon>Rhabditidae</taxon>
        <taxon>Peloderinae</taxon>
        <taxon>Caenorhabditis</taxon>
    </lineage>
</organism>
<dbReference type="Reactome" id="R-CEL-8981373">
    <property type="pathway name" value="Intestinal hexose absorption"/>
</dbReference>
<dbReference type="InterPro" id="IPR005828">
    <property type="entry name" value="MFS_sugar_transport-like"/>
</dbReference>
<accession>Q9N309</accession>
<keyword evidence="3 5" id="KW-1133">Transmembrane helix</keyword>
<feature type="transmembrane region" description="Helical" evidence="5">
    <location>
        <begin position="476"/>
        <end position="499"/>
    </location>
</feature>
<feature type="transmembrane region" description="Helical" evidence="5">
    <location>
        <begin position="216"/>
        <end position="234"/>
    </location>
</feature>
<dbReference type="InterPro" id="IPR045263">
    <property type="entry name" value="GLUT"/>
</dbReference>
<dbReference type="Bgee" id="WBGene00022014">
    <property type="expression patterns" value="Expressed in germ line (C elegans) and 4 other cell types or tissues"/>
</dbReference>